<evidence type="ECO:0000256" key="2">
    <source>
        <dbReference type="ARBA" id="ARBA00022723"/>
    </source>
</evidence>
<feature type="compositionally biased region" description="Gly residues" evidence="9">
    <location>
        <begin position="258"/>
        <end position="273"/>
    </location>
</feature>
<dbReference type="VEuPathDB" id="ToxoDB:TGP89_219300"/>
<dbReference type="Gene3D" id="4.10.1060.10">
    <property type="entry name" value="Zinc finger, RanBP2-type"/>
    <property type="match status" value="2"/>
</dbReference>
<protein>
    <submittedName>
        <fullName evidence="11">Ran binding protein</fullName>
    </submittedName>
</protein>
<feature type="compositionally biased region" description="Low complexity" evidence="9">
    <location>
        <begin position="193"/>
        <end position="214"/>
    </location>
</feature>
<name>A0A086K1X1_TOXGO</name>
<dbReference type="SUPFAM" id="SSF90209">
    <property type="entry name" value="Ran binding protein zinc finger-like"/>
    <property type="match status" value="2"/>
</dbReference>
<sequence>MYGQVGGGPPAGSADFFPGLFGEAVSEAPGAFRGGPPSLRGARGGRGRGAGPPALAGRVRKEGDWECEDPACRNVNFSKRTRCNRCGRSRPKTGDPLKDIPNLGGPPGLFKHGDWPCAHCGNVNWARRSTCNICNAPRANNQDEPRMGRGGGHFDLQDPADRNRHDSDDEDFDEFGRRKRKHVAHSSSGGLGAVAPTGQAPSAAAAAGPTDAETVGAQRAGGGAFGPETLGDAAPETPEGGGAHAAAAAAPESLETGSGAGGARGAFGSGNGFEGDTVGVKLVFPPAPKIRLVSSSSESEASRSPSRSRRGHRSRSRSRSASSGRRRRRRSSSRENRRARRERDRERDRRSRSRSPRGHGGSSSSRR</sequence>
<dbReference type="PROSITE" id="PS01358">
    <property type="entry name" value="ZF_RANBP2_1"/>
    <property type="match status" value="2"/>
</dbReference>
<feature type="region of interest" description="Disordered" evidence="9">
    <location>
        <begin position="291"/>
        <end position="367"/>
    </location>
</feature>
<keyword evidence="2" id="KW-0479">Metal-binding</keyword>
<dbReference type="EMBL" id="AEYI02001362">
    <property type="protein sequence ID" value="KFG38389.1"/>
    <property type="molecule type" value="Genomic_DNA"/>
</dbReference>
<evidence type="ECO:0000256" key="3">
    <source>
        <dbReference type="ARBA" id="ARBA00022737"/>
    </source>
</evidence>
<feature type="compositionally biased region" description="Basic and acidic residues" evidence="9">
    <location>
        <begin position="332"/>
        <end position="349"/>
    </location>
</feature>
<evidence type="ECO:0000313" key="12">
    <source>
        <dbReference type="Proteomes" id="UP000028828"/>
    </source>
</evidence>
<evidence type="ECO:0000313" key="11">
    <source>
        <dbReference type="EMBL" id="KFG38389.1"/>
    </source>
</evidence>
<dbReference type="AlphaFoldDB" id="A0A086K1X1"/>
<keyword evidence="7" id="KW-0539">Nucleus</keyword>
<dbReference type="GO" id="GO:0005634">
    <property type="term" value="C:nucleus"/>
    <property type="evidence" value="ECO:0007669"/>
    <property type="project" value="UniProtKB-SubCell"/>
</dbReference>
<reference evidence="11 12" key="1">
    <citation type="submission" date="2014-03" db="EMBL/GenBank/DDBJ databases">
        <authorList>
            <person name="Sibley D."/>
            <person name="Venepally P."/>
            <person name="Karamycheva S."/>
            <person name="Hadjithomas M."/>
            <person name="Khan A."/>
            <person name="Brunk B."/>
            <person name="Roos D."/>
            <person name="Caler E."/>
            <person name="Lorenzi H."/>
        </authorList>
    </citation>
    <scope>NUCLEOTIDE SEQUENCE [LARGE SCALE GENOMIC DNA]</scope>
    <source>
        <strain evidence="12">p89</strain>
    </source>
</reference>
<dbReference type="GO" id="GO:0003723">
    <property type="term" value="F:RNA binding"/>
    <property type="evidence" value="ECO:0007669"/>
    <property type="project" value="UniProtKB-KW"/>
</dbReference>
<feature type="compositionally biased region" description="Basic and acidic residues" evidence="9">
    <location>
        <begin position="155"/>
        <end position="167"/>
    </location>
</feature>
<dbReference type="OrthoDB" id="430695at2759"/>
<evidence type="ECO:0000256" key="8">
    <source>
        <dbReference type="PROSITE-ProRule" id="PRU00322"/>
    </source>
</evidence>
<comment type="caution">
    <text evidence="11">The sequence shown here is derived from an EMBL/GenBank/DDBJ whole genome shotgun (WGS) entry which is preliminary data.</text>
</comment>
<evidence type="ECO:0000256" key="4">
    <source>
        <dbReference type="ARBA" id="ARBA00022771"/>
    </source>
</evidence>
<dbReference type="SMART" id="SM00547">
    <property type="entry name" value="ZnF_RBZ"/>
    <property type="match status" value="2"/>
</dbReference>
<dbReference type="Proteomes" id="UP000028828">
    <property type="component" value="Unassembled WGS sequence"/>
</dbReference>
<feature type="compositionally biased region" description="Low complexity" evidence="9">
    <location>
        <begin position="233"/>
        <end position="252"/>
    </location>
</feature>
<dbReference type="PANTHER" id="PTHR12999">
    <property type="entry name" value="ZINC FINGER RAN-BINDING DOMAIN-CONTAINING PROTEIN 2 ZRANB2-RELATED"/>
    <property type="match status" value="1"/>
</dbReference>
<dbReference type="InterPro" id="IPR036443">
    <property type="entry name" value="Znf_RanBP2_sf"/>
</dbReference>
<organism evidence="11 12">
    <name type="scientific">Toxoplasma gondii p89</name>
    <dbReference type="NCBI Taxonomy" id="943119"/>
    <lineage>
        <taxon>Eukaryota</taxon>
        <taxon>Sar</taxon>
        <taxon>Alveolata</taxon>
        <taxon>Apicomplexa</taxon>
        <taxon>Conoidasida</taxon>
        <taxon>Coccidia</taxon>
        <taxon>Eucoccidiorida</taxon>
        <taxon>Eimeriorina</taxon>
        <taxon>Sarcocystidae</taxon>
        <taxon>Toxoplasma</taxon>
    </lineage>
</organism>
<accession>A0A086K1X1</accession>
<dbReference type="GO" id="GO:0008270">
    <property type="term" value="F:zinc ion binding"/>
    <property type="evidence" value="ECO:0007669"/>
    <property type="project" value="UniProtKB-KW"/>
</dbReference>
<evidence type="ECO:0000256" key="7">
    <source>
        <dbReference type="ARBA" id="ARBA00023242"/>
    </source>
</evidence>
<feature type="compositionally biased region" description="Basic residues" evidence="9">
    <location>
        <begin position="306"/>
        <end position="331"/>
    </location>
</feature>
<feature type="compositionally biased region" description="Low complexity" evidence="9">
    <location>
        <begin position="294"/>
        <end position="305"/>
    </location>
</feature>
<keyword evidence="6" id="KW-0694">RNA-binding</keyword>
<feature type="region of interest" description="Disordered" evidence="9">
    <location>
        <begin position="27"/>
        <end position="60"/>
    </location>
</feature>
<dbReference type="Pfam" id="PF00641">
    <property type="entry name" value="Zn_ribbon_RanBP"/>
    <property type="match status" value="2"/>
</dbReference>
<feature type="domain" description="RanBP2-type" evidence="10">
    <location>
        <begin position="111"/>
        <end position="140"/>
    </location>
</feature>
<proteinExistence type="predicted"/>
<keyword evidence="5" id="KW-0862">Zinc</keyword>
<dbReference type="PROSITE" id="PS50199">
    <property type="entry name" value="ZF_RANBP2_2"/>
    <property type="match status" value="2"/>
</dbReference>
<evidence type="ECO:0000256" key="6">
    <source>
        <dbReference type="ARBA" id="ARBA00022884"/>
    </source>
</evidence>
<dbReference type="FunFam" id="4.10.1060.10:FF:000004">
    <property type="entry name" value="Zinc finger Ran-binding domain-containing protein 2"/>
    <property type="match status" value="1"/>
</dbReference>
<evidence type="ECO:0000256" key="1">
    <source>
        <dbReference type="ARBA" id="ARBA00004123"/>
    </source>
</evidence>
<feature type="region of interest" description="Disordered" evidence="9">
    <location>
        <begin position="139"/>
        <end position="279"/>
    </location>
</feature>
<keyword evidence="3" id="KW-0677">Repeat</keyword>
<evidence type="ECO:0000259" key="10">
    <source>
        <dbReference type="PROSITE" id="PS50199"/>
    </source>
</evidence>
<dbReference type="PANTHER" id="PTHR12999:SF17">
    <property type="entry name" value="ZINC FINGER RAN-BINDING DOMAIN-CONTAINING PROTEIN 2"/>
    <property type="match status" value="1"/>
</dbReference>
<feature type="domain" description="RanBP2-type" evidence="10">
    <location>
        <begin position="61"/>
        <end position="92"/>
    </location>
</feature>
<evidence type="ECO:0000256" key="9">
    <source>
        <dbReference type="SAM" id="MobiDB-lite"/>
    </source>
</evidence>
<dbReference type="InterPro" id="IPR001876">
    <property type="entry name" value="Znf_RanBP2"/>
</dbReference>
<keyword evidence="4 8" id="KW-0863">Zinc-finger</keyword>
<gene>
    <name evidence="11" type="ORF">TGP89_219300</name>
</gene>
<comment type="subcellular location">
    <subcellularLocation>
        <location evidence="1">Nucleus</location>
    </subcellularLocation>
</comment>
<evidence type="ECO:0000256" key="5">
    <source>
        <dbReference type="ARBA" id="ARBA00022833"/>
    </source>
</evidence>